<dbReference type="InterPro" id="IPR051398">
    <property type="entry name" value="Polysacch_Deacetylase"/>
</dbReference>
<evidence type="ECO:0000313" key="6">
    <source>
        <dbReference type="Proteomes" id="UP000315377"/>
    </source>
</evidence>
<dbReference type="Pfam" id="PF01522">
    <property type="entry name" value="Polysacc_deac_1"/>
    <property type="match status" value="1"/>
</dbReference>
<dbReference type="PANTHER" id="PTHR34216:SF3">
    <property type="entry name" value="POLY-BETA-1,6-N-ACETYL-D-GLUCOSAMINE N-DEACETYLASE"/>
    <property type="match status" value="1"/>
</dbReference>
<dbReference type="PANTHER" id="PTHR34216">
    <property type="match status" value="1"/>
</dbReference>
<gene>
    <name evidence="5" type="ORF">FLT43_14555</name>
    <name evidence="4" type="ORF">M5W83_18645</name>
</gene>
<feature type="domain" description="NodB homology" evidence="3">
    <location>
        <begin position="60"/>
        <end position="312"/>
    </location>
</feature>
<dbReference type="GO" id="GO:0005975">
    <property type="term" value="P:carbohydrate metabolic process"/>
    <property type="evidence" value="ECO:0007669"/>
    <property type="project" value="InterPro"/>
</dbReference>
<dbReference type="PROSITE" id="PS51677">
    <property type="entry name" value="NODB"/>
    <property type="match status" value="1"/>
</dbReference>
<evidence type="ECO:0000313" key="7">
    <source>
        <dbReference type="Proteomes" id="UP001209276"/>
    </source>
</evidence>
<dbReference type="GO" id="GO:0016810">
    <property type="term" value="F:hydrolase activity, acting on carbon-nitrogen (but not peptide) bonds"/>
    <property type="evidence" value="ECO:0007669"/>
    <property type="project" value="InterPro"/>
</dbReference>
<proteinExistence type="predicted"/>
<dbReference type="EMBL" id="CP041405">
    <property type="protein sequence ID" value="QDM44543.1"/>
    <property type="molecule type" value="Genomic_DNA"/>
</dbReference>
<keyword evidence="7" id="KW-1185">Reference proteome</keyword>
<dbReference type="Proteomes" id="UP000315377">
    <property type="component" value="Chromosome"/>
</dbReference>
<protein>
    <submittedName>
        <fullName evidence="5">Polysaccharide deacetylase family protein</fullName>
    </submittedName>
</protein>
<dbReference type="Gene3D" id="3.20.20.370">
    <property type="entry name" value="Glycoside hydrolase/deacetylase"/>
    <property type="match status" value="1"/>
</dbReference>
<dbReference type="GO" id="GO:0005576">
    <property type="term" value="C:extracellular region"/>
    <property type="evidence" value="ECO:0007669"/>
    <property type="project" value="UniProtKB-SubCell"/>
</dbReference>
<name>A0AAP9J320_PANTH</name>
<keyword evidence="2" id="KW-0732">Signal</keyword>
<sequence length="312" mass="37134">MKPHGIMFHHFHDDSEHIRGQGSISAGKLEEMILYLQKNNDILSADEWMDKALRGTLKHNELCLSFDDNLKCQYDIAYPVLQKFSLKAFWFVYTSPLEGKLEKLEIYRYFRFAYFQDVDDFYHAFFTLAKKSEYGAEVIKSLDNFIPSSYLKDFSFYTDNDRTFRYLRDQILKATKYHRLMEAMLYEYNIDFYSLKNKLWMTRENVLELHKKGHKIGLHTHSHPTSTADLDSREQMNEYKTNLQVLSAIIGEKPDCMSHPCNSYNHKTIEVLKELHIKLGFRSNMKDNFHSLYEFPREDHANILRKMEIDVI</sequence>
<evidence type="ECO:0000313" key="4">
    <source>
        <dbReference type="EMBL" id="MCY9609167.1"/>
    </source>
</evidence>
<organism evidence="5 6">
    <name type="scientific">Paenibacillus thiaminolyticus</name>
    <name type="common">Bacillus thiaminolyticus</name>
    <dbReference type="NCBI Taxonomy" id="49283"/>
    <lineage>
        <taxon>Bacteria</taxon>
        <taxon>Bacillati</taxon>
        <taxon>Bacillota</taxon>
        <taxon>Bacilli</taxon>
        <taxon>Bacillales</taxon>
        <taxon>Paenibacillaceae</taxon>
        <taxon>Paenibacillus</taxon>
    </lineage>
</organism>
<evidence type="ECO:0000259" key="3">
    <source>
        <dbReference type="PROSITE" id="PS51677"/>
    </source>
</evidence>
<reference evidence="5 6" key="1">
    <citation type="submission" date="2019-07" db="EMBL/GenBank/DDBJ databases">
        <title>Paenibacillus thiaminolyticus NRRL B-4156.</title>
        <authorList>
            <person name="Hehnly C."/>
            <person name="Zhang L."/>
        </authorList>
    </citation>
    <scope>NUCLEOTIDE SEQUENCE [LARGE SCALE GENOMIC DNA]</scope>
    <source>
        <strain evidence="5 6">NRRL B-4156</strain>
    </source>
</reference>
<dbReference type="SUPFAM" id="SSF88713">
    <property type="entry name" value="Glycoside hydrolase/deacetylase"/>
    <property type="match status" value="1"/>
</dbReference>
<dbReference type="CDD" id="cd10918">
    <property type="entry name" value="CE4_NodB_like_5s_6s"/>
    <property type="match status" value="1"/>
</dbReference>
<reference evidence="4 7" key="2">
    <citation type="submission" date="2022-05" db="EMBL/GenBank/DDBJ databases">
        <title>Genome Sequencing of Bee-Associated Microbes.</title>
        <authorList>
            <person name="Dunlap C."/>
        </authorList>
    </citation>
    <scope>NUCLEOTIDE SEQUENCE [LARGE SCALE GENOMIC DNA]</scope>
    <source>
        <strain evidence="4 7">NRRL B-14613</strain>
    </source>
</reference>
<dbReference type="GeneID" id="76997182"/>
<evidence type="ECO:0000313" key="5">
    <source>
        <dbReference type="EMBL" id="QDM44543.1"/>
    </source>
</evidence>
<dbReference type="InterPro" id="IPR011330">
    <property type="entry name" value="Glyco_hydro/deAcase_b/a-brl"/>
</dbReference>
<dbReference type="Proteomes" id="UP001209276">
    <property type="component" value="Unassembled WGS sequence"/>
</dbReference>
<dbReference type="InterPro" id="IPR002509">
    <property type="entry name" value="NODB_dom"/>
</dbReference>
<comment type="subcellular location">
    <subcellularLocation>
        <location evidence="1">Secreted</location>
    </subcellularLocation>
</comment>
<dbReference type="EMBL" id="JAMDMM010000036">
    <property type="protein sequence ID" value="MCY9609167.1"/>
    <property type="molecule type" value="Genomic_DNA"/>
</dbReference>
<accession>A0AAP9J320</accession>
<dbReference type="AlphaFoldDB" id="A0AAP9J320"/>
<evidence type="ECO:0000256" key="1">
    <source>
        <dbReference type="ARBA" id="ARBA00004613"/>
    </source>
</evidence>
<dbReference type="RefSeq" id="WP_087440215.1">
    <property type="nucleotide sequence ID" value="NZ_CABMNB010000003.1"/>
</dbReference>
<evidence type="ECO:0000256" key="2">
    <source>
        <dbReference type="ARBA" id="ARBA00022729"/>
    </source>
</evidence>